<feature type="transmembrane region" description="Helical" evidence="19">
    <location>
        <begin position="134"/>
        <end position="154"/>
    </location>
</feature>
<comment type="function">
    <text evidence="1">This protein catalyzes the committed step to the synthesis of the acidic phospholipids.</text>
</comment>
<dbReference type="InterPro" id="IPR000462">
    <property type="entry name" value="CDP-OH_P_trans"/>
</dbReference>
<organism evidence="20 21">
    <name type="scientific">Paenibacillus agaridevorans</name>
    <dbReference type="NCBI Taxonomy" id="171404"/>
    <lineage>
        <taxon>Bacteria</taxon>
        <taxon>Bacillati</taxon>
        <taxon>Bacillota</taxon>
        <taxon>Bacilli</taxon>
        <taxon>Bacillales</taxon>
        <taxon>Paenibacillaceae</taxon>
        <taxon>Paenibacillus</taxon>
    </lineage>
</organism>
<keyword evidence="10 19" id="KW-0812">Transmembrane</keyword>
<dbReference type="PANTHER" id="PTHR14269:SF62">
    <property type="entry name" value="CDP-DIACYLGLYCEROL--GLYCEROL-3-PHOSPHATE 3-PHOSPHATIDYLTRANSFERASE 1, CHLOROPLASTIC"/>
    <property type="match status" value="1"/>
</dbReference>
<dbReference type="InterPro" id="IPR043130">
    <property type="entry name" value="CDP-OH_PTrfase_TM_dom"/>
</dbReference>
<reference evidence="20 21" key="1">
    <citation type="submission" date="2017-08" db="EMBL/GenBank/DDBJ databases">
        <title>Substantial Increase in Enzyme Production by Combined Drug-Resistance Mutations in Paenibacillus agaridevorans.</title>
        <authorList>
            <person name="Tanaka Y."/>
            <person name="Funane K."/>
            <person name="Hosaka T."/>
            <person name="Shiwa Y."/>
            <person name="Fujita N."/>
            <person name="Miyazaki T."/>
            <person name="Yoshikawa H."/>
            <person name="Murakami K."/>
            <person name="Kasahara K."/>
            <person name="Inaoka T."/>
            <person name="Hiraga Y."/>
            <person name="Ochi K."/>
        </authorList>
    </citation>
    <scope>NUCLEOTIDE SEQUENCE [LARGE SCALE GENOMIC DNA]</scope>
    <source>
        <strain evidence="20 21">T-3040</strain>
    </source>
</reference>
<evidence type="ECO:0000256" key="4">
    <source>
        <dbReference type="ARBA" id="ARBA00005189"/>
    </source>
</evidence>
<keyword evidence="14" id="KW-0594">Phospholipid biosynthesis</keyword>
<evidence type="ECO:0000256" key="13">
    <source>
        <dbReference type="ARBA" id="ARBA00023136"/>
    </source>
</evidence>
<dbReference type="GO" id="GO:0006655">
    <property type="term" value="P:phosphatidylglycerol biosynthetic process"/>
    <property type="evidence" value="ECO:0007669"/>
    <property type="project" value="UniProtKB-UniPathway"/>
</dbReference>
<gene>
    <name evidence="20" type="ORF">PAT3040_02571</name>
</gene>
<evidence type="ECO:0000256" key="1">
    <source>
        <dbReference type="ARBA" id="ARBA00003973"/>
    </source>
</evidence>
<dbReference type="PROSITE" id="PS00379">
    <property type="entry name" value="CDP_ALCOHOL_P_TRANSF"/>
    <property type="match status" value="1"/>
</dbReference>
<dbReference type="GO" id="GO:0008444">
    <property type="term" value="F:CDP-diacylglycerol-glycerol-3-phosphate 3-phosphatidyltransferase activity"/>
    <property type="evidence" value="ECO:0007669"/>
    <property type="project" value="UniProtKB-EC"/>
</dbReference>
<name>A0A2R5EXB2_9BACL</name>
<sequence length="192" mass="21267">MGTKVDHVWTIAGERDVLNLPNLLTSLRFVLIPVYIGIFVSGHMIPAFLVVVAAGVTDVLDGHIARRYGQVTPAGEMLDPLADKLMLFTVIVSLLVSGHISWWAAGAMFLRDLGMIAAGLIAHFRKKKNVPANWMGKLTTVMFYAAIMFIFFEASFASTYLWIVIAFSFVTTFVYAASYRTLNPPQPKTPHM</sequence>
<keyword evidence="13 19" id="KW-0472">Membrane</keyword>
<feature type="transmembrane region" description="Helical" evidence="19">
    <location>
        <begin position="160"/>
        <end position="182"/>
    </location>
</feature>
<dbReference type="PANTHER" id="PTHR14269">
    <property type="entry name" value="CDP-DIACYLGLYCEROL--GLYCEROL-3-PHOSPHATE 3-PHOSPHATIDYLTRANSFERASE-RELATED"/>
    <property type="match status" value="1"/>
</dbReference>
<dbReference type="Gene3D" id="1.20.120.1760">
    <property type="match status" value="1"/>
</dbReference>
<evidence type="ECO:0000256" key="11">
    <source>
        <dbReference type="ARBA" id="ARBA00022989"/>
    </source>
</evidence>
<evidence type="ECO:0000256" key="14">
    <source>
        <dbReference type="ARBA" id="ARBA00023209"/>
    </source>
</evidence>
<dbReference type="GO" id="GO:0016020">
    <property type="term" value="C:membrane"/>
    <property type="evidence" value="ECO:0007669"/>
    <property type="project" value="UniProtKB-SubCell"/>
</dbReference>
<evidence type="ECO:0000313" key="21">
    <source>
        <dbReference type="Proteomes" id="UP000245202"/>
    </source>
</evidence>
<keyword evidence="21" id="KW-1185">Reference proteome</keyword>
<evidence type="ECO:0000256" key="3">
    <source>
        <dbReference type="ARBA" id="ARBA00005042"/>
    </source>
</evidence>
<comment type="pathway">
    <text evidence="4">Lipid metabolism.</text>
</comment>
<evidence type="ECO:0000256" key="16">
    <source>
        <dbReference type="ARBA" id="ARBA00033018"/>
    </source>
</evidence>
<comment type="caution">
    <text evidence="20">The sequence shown here is derived from an EMBL/GenBank/DDBJ whole genome shotgun (WGS) entry which is preliminary data.</text>
</comment>
<keyword evidence="12" id="KW-0443">Lipid metabolism</keyword>
<evidence type="ECO:0000256" key="17">
    <source>
        <dbReference type="ARBA" id="ARBA00048586"/>
    </source>
</evidence>
<evidence type="ECO:0000256" key="8">
    <source>
        <dbReference type="ARBA" id="ARBA00022516"/>
    </source>
</evidence>
<evidence type="ECO:0000313" key="20">
    <source>
        <dbReference type="EMBL" id="GBG08004.1"/>
    </source>
</evidence>
<evidence type="ECO:0000256" key="12">
    <source>
        <dbReference type="ARBA" id="ARBA00023098"/>
    </source>
</evidence>
<evidence type="ECO:0000256" key="2">
    <source>
        <dbReference type="ARBA" id="ARBA00004141"/>
    </source>
</evidence>
<keyword evidence="15" id="KW-1208">Phospholipid metabolism</keyword>
<protein>
    <recommendedName>
        <fullName evidence="7">CDP-diacylglycerol--glycerol-3-phosphate 3-phosphatidyltransferase</fullName>
        <ecNumber evidence="6">2.7.8.5</ecNumber>
    </recommendedName>
    <alternativeName>
        <fullName evidence="16">Phosphatidylglycerophosphate synthase</fullName>
    </alternativeName>
</protein>
<evidence type="ECO:0000256" key="6">
    <source>
        <dbReference type="ARBA" id="ARBA00013170"/>
    </source>
</evidence>
<dbReference type="InterPro" id="IPR048254">
    <property type="entry name" value="CDP_ALCOHOL_P_TRANSF_CS"/>
</dbReference>
<comment type="subcellular location">
    <subcellularLocation>
        <location evidence="2">Membrane</location>
        <topology evidence="2">Multi-pass membrane protein</topology>
    </subcellularLocation>
</comment>
<evidence type="ECO:0000256" key="7">
    <source>
        <dbReference type="ARBA" id="ARBA00014944"/>
    </source>
</evidence>
<dbReference type="Pfam" id="PF01066">
    <property type="entry name" value="CDP-OH_P_transf"/>
    <property type="match status" value="1"/>
</dbReference>
<keyword evidence="11 19" id="KW-1133">Transmembrane helix</keyword>
<evidence type="ECO:0000256" key="15">
    <source>
        <dbReference type="ARBA" id="ARBA00023264"/>
    </source>
</evidence>
<dbReference type="Proteomes" id="UP000245202">
    <property type="component" value="Unassembled WGS sequence"/>
</dbReference>
<dbReference type="InterPro" id="IPR050324">
    <property type="entry name" value="CDP-alcohol_PTase-I"/>
</dbReference>
<dbReference type="PIRSF" id="PIRSF000847">
    <property type="entry name" value="Phos_ph_gly_syn"/>
    <property type="match status" value="1"/>
</dbReference>
<evidence type="ECO:0000256" key="10">
    <source>
        <dbReference type="ARBA" id="ARBA00022692"/>
    </source>
</evidence>
<proteinExistence type="inferred from homology"/>
<accession>A0A2R5EXB2</accession>
<evidence type="ECO:0000256" key="18">
    <source>
        <dbReference type="RuleBase" id="RU003750"/>
    </source>
</evidence>
<evidence type="ECO:0000256" key="5">
    <source>
        <dbReference type="ARBA" id="ARBA00010441"/>
    </source>
</evidence>
<evidence type="ECO:0000256" key="9">
    <source>
        <dbReference type="ARBA" id="ARBA00022679"/>
    </source>
</evidence>
<comment type="pathway">
    <text evidence="3">Phospholipid metabolism; phosphatidylglycerol biosynthesis; phosphatidylglycerol from CDP-diacylglycerol: step 1/2.</text>
</comment>
<keyword evidence="9 18" id="KW-0808">Transferase</keyword>
<dbReference type="AlphaFoldDB" id="A0A2R5EXB2"/>
<comment type="similarity">
    <text evidence="5 18">Belongs to the CDP-alcohol phosphatidyltransferase class-I family.</text>
</comment>
<evidence type="ECO:0000256" key="19">
    <source>
        <dbReference type="SAM" id="Phobius"/>
    </source>
</evidence>
<feature type="transmembrane region" description="Helical" evidence="19">
    <location>
        <begin position="30"/>
        <end position="56"/>
    </location>
</feature>
<dbReference type="UniPathway" id="UPA00084">
    <property type="reaction ID" value="UER00503"/>
</dbReference>
<comment type="catalytic activity">
    <reaction evidence="17">
        <text>a CDP-1,2-diacyl-sn-glycerol + sn-glycerol 3-phosphate = a 1,2-diacyl-sn-glycero-3-phospho-(1'-sn-glycero-3'-phosphate) + CMP + H(+)</text>
        <dbReference type="Rhea" id="RHEA:12593"/>
        <dbReference type="ChEBI" id="CHEBI:15378"/>
        <dbReference type="ChEBI" id="CHEBI:57597"/>
        <dbReference type="ChEBI" id="CHEBI:58332"/>
        <dbReference type="ChEBI" id="CHEBI:60110"/>
        <dbReference type="ChEBI" id="CHEBI:60377"/>
        <dbReference type="EC" id="2.7.8.5"/>
    </reaction>
</comment>
<dbReference type="EC" id="2.7.8.5" evidence="6"/>
<dbReference type="InterPro" id="IPR004570">
    <property type="entry name" value="Phosphatidylglycerol_P_synth"/>
</dbReference>
<keyword evidence="8" id="KW-0444">Lipid biosynthesis</keyword>
<dbReference type="EMBL" id="BDQX01000128">
    <property type="protein sequence ID" value="GBG08004.1"/>
    <property type="molecule type" value="Genomic_DNA"/>
</dbReference>